<dbReference type="EMBL" id="LRBV02000004">
    <property type="status" value="NOT_ANNOTATED_CDS"/>
    <property type="molecule type" value="Genomic_DNA"/>
</dbReference>
<dbReference type="GO" id="GO:0016413">
    <property type="term" value="F:O-acetyltransferase activity"/>
    <property type="evidence" value="ECO:0007669"/>
    <property type="project" value="InterPro"/>
</dbReference>
<dbReference type="InterPro" id="IPR036397">
    <property type="entry name" value="RNaseH_sf"/>
</dbReference>
<keyword evidence="3 9" id="KW-0812">Transmembrane</keyword>
<dbReference type="Pfam" id="PF00078">
    <property type="entry name" value="RVT_1"/>
    <property type="match status" value="1"/>
</dbReference>
<feature type="compositionally biased region" description="Polar residues" evidence="8">
    <location>
        <begin position="658"/>
        <end position="669"/>
    </location>
</feature>
<dbReference type="InterPro" id="IPR025846">
    <property type="entry name" value="TBL_N"/>
</dbReference>
<evidence type="ECO:0000256" key="2">
    <source>
        <dbReference type="ARBA" id="ARBA00007727"/>
    </source>
</evidence>
<evidence type="ECO:0000256" key="1">
    <source>
        <dbReference type="ARBA" id="ARBA00004167"/>
    </source>
</evidence>
<dbReference type="CDD" id="cd06222">
    <property type="entry name" value="RNase_H_like"/>
    <property type="match status" value="1"/>
</dbReference>
<dbReference type="InterPro" id="IPR012337">
    <property type="entry name" value="RNaseH-like_sf"/>
</dbReference>
<keyword evidence="7" id="KW-0863">Zinc-finger</keyword>
<accession>A0A7N2LIH6</accession>
<keyword evidence="7" id="KW-0479">Metal-binding</keyword>
<dbReference type="InterPro" id="IPR043502">
    <property type="entry name" value="DNA/RNA_pol_sf"/>
</dbReference>
<dbReference type="GO" id="GO:0003676">
    <property type="term" value="F:nucleic acid binding"/>
    <property type="evidence" value="ECO:0007669"/>
    <property type="project" value="InterPro"/>
</dbReference>
<keyword evidence="4" id="KW-0735">Signal-anchor</keyword>
<keyword evidence="7" id="KW-0862">Zinc</keyword>
<dbReference type="Gene3D" id="3.30.420.10">
    <property type="entry name" value="Ribonuclease H-like superfamily/Ribonuclease H"/>
    <property type="match status" value="1"/>
</dbReference>
<keyword evidence="6 9" id="KW-0472">Membrane</keyword>
<dbReference type="InterPro" id="IPR002156">
    <property type="entry name" value="RNaseH_domain"/>
</dbReference>
<feature type="region of interest" description="Disordered" evidence="8">
    <location>
        <begin position="642"/>
        <end position="677"/>
    </location>
</feature>
<dbReference type="OMA" id="SHITINI"/>
<feature type="region of interest" description="Disordered" evidence="8">
    <location>
        <begin position="457"/>
        <end position="523"/>
    </location>
</feature>
<dbReference type="Pfam" id="PF13966">
    <property type="entry name" value="zf-RVT"/>
    <property type="match status" value="1"/>
</dbReference>
<dbReference type="SUPFAM" id="SSF56219">
    <property type="entry name" value="DNase I-like"/>
    <property type="match status" value="1"/>
</dbReference>
<evidence type="ECO:0008006" key="14">
    <source>
        <dbReference type="Google" id="ProtNLM"/>
    </source>
</evidence>
<dbReference type="Pfam" id="PF14416">
    <property type="entry name" value="PMR5N"/>
    <property type="match status" value="1"/>
</dbReference>
<evidence type="ECO:0000259" key="11">
    <source>
        <dbReference type="PROSITE" id="PS50878"/>
    </source>
</evidence>
<evidence type="ECO:0000256" key="6">
    <source>
        <dbReference type="ARBA" id="ARBA00023136"/>
    </source>
</evidence>
<evidence type="ECO:0000256" key="5">
    <source>
        <dbReference type="ARBA" id="ARBA00022989"/>
    </source>
</evidence>
<dbReference type="Gramene" id="QL04p056296:mrna">
    <property type="protein sequence ID" value="QL04p056296:mrna"/>
    <property type="gene ID" value="QL04p056296"/>
</dbReference>
<dbReference type="GO" id="GO:0016020">
    <property type="term" value="C:membrane"/>
    <property type="evidence" value="ECO:0007669"/>
    <property type="project" value="UniProtKB-SubCell"/>
</dbReference>
<feature type="domain" description="CCHC-type" evidence="10">
    <location>
        <begin position="423"/>
        <end position="438"/>
    </location>
</feature>
<reference evidence="12" key="2">
    <citation type="submission" date="2021-01" db="UniProtKB">
        <authorList>
            <consortium name="EnsemblPlants"/>
        </authorList>
    </citation>
    <scope>IDENTIFICATION</scope>
</reference>
<dbReference type="CDD" id="cd01650">
    <property type="entry name" value="RT_nLTR_like"/>
    <property type="match status" value="1"/>
</dbReference>
<dbReference type="PROSITE" id="PS50158">
    <property type="entry name" value="ZF_CCHC"/>
    <property type="match status" value="1"/>
</dbReference>
<keyword evidence="13" id="KW-1185">Reference proteome</keyword>
<dbReference type="InterPro" id="IPR044730">
    <property type="entry name" value="RNase_H-like_dom_plant"/>
</dbReference>
<dbReference type="InParanoid" id="A0A7N2LIH6"/>
<dbReference type="Pfam" id="PF03372">
    <property type="entry name" value="Exo_endo_phos"/>
    <property type="match status" value="1"/>
</dbReference>
<organism evidence="12 13">
    <name type="scientific">Quercus lobata</name>
    <name type="common">Valley oak</name>
    <dbReference type="NCBI Taxonomy" id="97700"/>
    <lineage>
        <taxon>Eukaryota</taxon>
        <taxon>Viridiplantae</taxon>
        <taxon>Streptophyta</taxon>
        <taxon>Embryophyta</taxon>
        <taxon>Tracheophyta</taxon>
        <taxon>Spermatophyta</taxon>
        <taxon>Magnoliopsida</taxon>
        <taxon>eudicotyledons</taxon>
        <taxon>Gunneridae</taxon>
        <taxon>Pentapetalae</taxon>
        <taxon>rosids</taxon>
        <taxon>fabids</taxon>
        <taxon>Fagales</taxon>
        <taxon>Fagaceae</taxon>
        <taxon>Quercus</taxon>
    </lineage>
</organism>
<dbReference type="Proteomes" id="UP000594261">
    <property type="component" value="Chromosome 4"/>
</dbReference>
<dbReference type="PROSITE" id="PS50878">
    <property type="entry name" value="RT_POL"/>
    <property type="match status" value="1"/>
</dbReference>
<dbReference type="Pfam" id="PF13456">
    <property type="entry name" value="RVT_3"/>
    <property type="match status" value="1"/>
</dbReference>
<dbReference type="GO" id="GO:0008270">
    <property type="term" value="F:zinc ion binding"/>
    <property type="evidence" value="ECO:0007669"/>
    <property type="project" value="UniProtKB-KW"/>
</dbReference>
<reference evidence="12 13" key="1">
    <citation type="journal article" date="2016" name="G3 (Bethesda)">
        <title>First Draft Assembly and Annotation of the Genome of a California Endemic Oak Quercus lobata Nee (Fagaceae).</title>
        <authorList>
            <person name="Sork V.L."/>
            <person name="Fitz-Gibbon S.T."/>
            <person name="Puiu D."/>
            <person name="Crepeau M."/>
            <person name="Gugger P.F."/>
            <person name="Sherman R."/>
            <person name="Stevens K."/>
            <person name="Langley C.H."/>
            <person name="Pellegrini M."/>
            <person name="Salzberg S.L."/>
        </authorList>
    </citation>
    <scope>NUCLEOTIDE SEQUENCE [LARGE SCALE GENOMIC DNA]</scope>
    <source>
        <strain evidence="12 13">cv. SW786</strain>
    </source>
</reference>
<dbReference type="InterPro" id="IPR036691">
    <property type="entry name" value="Endo/exonu/phosph_ase_sf"/>
</dbReference>
<evidence type="ECO:0000259" key="10">
    <source>
        <dbReference type="PROSITE" id="PS50158"/>
    </source>
</evidence>
<dbReference type="SUPFAM" id="SSF53098">
    <property type="entry name" value="Ribonuclease H-like"/>
    <property type="match status" value="1"/>
</dbReference>
<keyword evidence="5 9" id="KW-1133">Transmembrane helix</keyword>
<evidence type="ECO:0000313" key="13">
    <source>
        <dbReference type="Proteomes" id="UP000594261"/>
    </source>
</evidence>
<dbReference type="InterPro" id="IPR029962">
    <property type="entry name" value="TBL"/>
</dbReference>
<sequence length="2343" mass="266796">MGKGMRWDSKPLSLHYKHNHIFVKFGVSILLLGLAFRLFSSDSIRISSVLEETHTPPLAEAEPKTESPVVSQPIQPPLTSLFPENETQTSEIVAEKCDIFMGDWIADESGPAYTNESCHVIEGHQNCMSNGRPDSGYLYWRWNPWNCKLPRFNSERFLDLMRNKSWAFIGDSISRNHVQSFLCILSQEFCDLPCGEASLGTLLSVGKRVGAVEILMAEELEELWKKLTVTEAEDEDIKLGSNSTRAAKELGKNCVVMKILTQRTVILEALKKNMRMLWKPSKGMQISEIGEDLFLVEFGDGRDKKKVMEMCPWSYEKQLILMQEFEGELVPKEIKLKWTPFWVQIFNLPLKCMTRESGYEIGAKIGKVLEVDVPEKGVQWGKFLRVRIRFDATTQLIRGKKVSIEGGEGRWVFFKYERLPNFCYQCGRLDHGEKDCPERKDGENHGDEERKQYGAWLRGEPGRSSGRDYGRMGEETMPERRDDHQETRTETQTRVKTRLKESAAVGRQHVSEQAIGQKDGTRKSLVEHGGVGQKGVSYQKVELVHENGKFDSPKEKFEDKITISGKDSLTGMVNAKDMEDKMQWEEVLDDVANVKSEEGSKQKQGVKGTGCANKENQCWAENESSPLAMTYDQEKGWTSEILGPKSGHWKRLARQAKDSSPTAGSVSGSQKRKDGWRCGGGCGAAPPSSMNILAWNCRGLGTSPAVRTLTDEVKKKNPVLVFLVETKASVEKMKGFQNKLGFTQGIIVPSDGRSGGLALLWKEGTDIRFKSCSHSHIDVVVHGAGSGGPWRATGFYGHPDTGKRYTSWKLLEILNTQCEMPWLVCGDFNEIVHPDEKMGWKDRDAAQMDAFREVLSKCGLIDLGFVGPRFTWCNGRFGDQRTLIRLDRMVANEAWSLMFPEAKVHHVSMSASDHCLLALFLNKVNNQRRGKKRFFFEEMWTRVEECKEIVELAWDPYREDSAMPVQERLERCQKMLQQWNQNSFGNVYKGIKQKKNRLQQLESLNLLHETAEEIQTLKKEINELHTREEVMWKQRSRVSWLQYGDKNSKFFHATASQRRQKNRIGGLMDDLGVWHEDQETTEKLILDYFKDIYSSNQPTSFDVSLEAMDERVTPEMNDELQKEFKAVEVWQALQQMHPTKAPGPDGMSPIFYQKYWDIVGSSVTNCVLQALNSGVMPKDINKTYICLIPKTKNPQKITEFRPISLCNVIYKIISKVLANRLKKVLHGVIDEAQSAFVPGRMITDNVIVAFESMHSINQRRKGKEGLMAIKLDMSKAYDRVEWAYLESMMKKMGFGDRWISLIMMCVTSVSFSVLINGEPKGSFTPSRGLRQGDPISPYLFLLCGEGLSAMIKKKEREGLIRGVVAARQAPRISHLFFADDSIIFCRATVDECEQVAKVLEVYEEESGQKLNRDKTSLFFSRNTKDEMKEFAKGIFGAQIIQHHEKYLGLPPLIGRAKKKAFNRIKDQVGRKIAGWKGKLLSNAGREVLIKAVAQATPTYTMNVFKLPDSLCAELNSMMGSFWWGQRGREKKMAWVSWKNLCKPKVDGGMGFKDLKAFNLALLAKQGWRLHQNPNSLAHRVLKAKYFANSSFMEAQLGKKPSYIWRSIMAAKNIIKEGSRWVVGDGRSIEIWDARWLPSTASGKVMTTRSGSVQGERVASLISQERGEWKTTLVQQTFIPHEAEEILSIPLSSMNLADSLVWAETPNGCFTVKSAYRTAFKCILEPREGEANPECSDKSRMSTIWKTIWGLQCPNKIKHFLWRACRGILPTKKCLVHRKIMKDDCCDFCGESETSGHCLWNCIVAKEAWKGLGFNIDNPEHVVEFLDVVWLLLESQGDKDWEFFAIVAWSLWNNRNNVRHGGVSKQGKSITEEARRYREEVRTALPAKGQVPKPMPKHKRWSPPLQDWYKVNVDAAVFREQGTCGIGVVIRNNKGQIMGAMSKKMLFPLRALEAEAKAAEAGILLAWDLGLKNIVVEGDAQLVIQALKGVDAPTPIVKIIEGARRYLQMFCSWKAVHTNRRNNTAAHLLARESKNVNDYIIWVEESPPCIENQLLNDVIALDVRKREERNTGDQSLHLLYFRVVEQAVEVYHDEEYRSKRWHFPSHNFTLSVIWTPFLIKAAIFEDLNGVSSSEIQLYLDKLDEKWTEQYKDFDYAVIAGGKWFLKTAIYHENNNITGCHYCPGKNLTELGFDHAYRKALQLVLNFITSNDHKAFVFFRTTTPDHFENGEWFSGGNCNRTMPFKEGEVDMRDTDTIMRDIELEEAEKAVEVGSGNGVILKLLDTTRLSVLRPDGHPGPYRQFQPFAKDKNAEVQNDCLHWCLPGPIDSWNDLLMELVVNGEKYR</sequence>
<name>A0A7N2LIH6_QUELO</name>
<dbReference type="GO" id="GO:0004523">
    <property type="term" value="F:RNA-DNA hybrid ribonuclease activity"/>
    <property type="evidence" value="ECO:0007669"/>
    <property type="project" value="InterPro"/>
</dbReference>
<dbReference type="InterPro" id="IPR000477">
    <property type="entry name" value="RT_dom"/>
</dbReference>
<dbReference type="InterPro" id="IPR025558">
    <property type="entry name" value="DUF4283"/>
</dbReference>
<dbReference type="GO" id="GO:0005794">
    <property type="term" value="C:Golgi apparatus"/>
    <property type="evidence" value="ECO:0007669"/>
    <property type="project" value="TreeGrafter"/>
</dbReference>
<dbReference type="InterPro" id="IPR026057">
    <property type="entry name" value="TBL_C"/>
</dbReference>
<evidence type="ECO:0000313" key="12">
    <source>
        <dbReference type="EnsemblPlants" id="QL04p056296:mrna"/>
    </source>
</evidence>
<evidence type="ECO:0000256" key="4">
    <source>
        <dbReference type="ARBA" id="ARBA00022968"/>
    </source>
</evidence>
<dbReference type="InterPro" id="IPR025836">
    <property type="entry name" value="Zn_knuckle_CX2CX4HX4C"/>
</dbReference>
<dbReference type="InterPro" id="IPR026960">
    <property type="entry name" value="RVT-Znf"/>
</dbReference>
<feature type="region of interest" description="Disordered" evidence="8">
    <location>
        <begin position="55"/>
        <end position="76"/>
    </location>
</feature>
<evidence type="ECO:0000256" key="9">
    <source>
        <dbReference type="SAM" id="Phobius"/>
    </source>
</evidence>
<comment type="subcellular location">
    <subcellularLocation>
        <location evidence="1">Membrane</location>
        <topology evidence="1">Single-pass membrane protein</topology>
    </subcellularLocation>
</comment>
<evidence type="ECO:0000256" key="3">
    <source>
        <dbReference type="ARBA" id="ARBA00022692"/>
    </source>
</evidence>
<feature type="compositionally biased region" description="Basic and acidic residues" evidence="8">
    <location>
        <begin position="465"/>
        <end position="501"/>
    </location>
</feature>
<evidence type="ECO:0000256" key="8">
    <source>
        <dbReference type="SAM" id="MobiDB-lite"/>
    </source>
</evidence>
<feature type="domain" description="Reverse transcriptase" evidence="11">
    <location>
        <begin position="1169"/>
        <end position="1451"/>
    </location>
</feature>
<feature type="transmembrane region" description="Helical" evidence="9">
    <location>
        <begin position="21"/>
        <end position="39"/>
    </location>
</feature>
<dbReference type="Gene3D" id="3.60.10.10">
    <property type="entry name" value="Endonuclease/exonuclease/phosphatase"/>
    <property type="match status" value="1"/>
</dbReference>
<protein>
    <recommendedName>
        <fullName evidence="14">Reverse transcriptase domain-containing protein</fullName>
    </recommendedName>
</protein>
<dbReference type="SUPFAM" id="SSF56672">
    <property type="entry name" value="DNA/RNA polymerases"/>
    <property type="match status" value="1"/>
</dbReference>
<dbReference type="Pfam" id="PF14392">
    <property type="entry name" value="zf-CCHC_4"/>
    <property type="match status" value="1"/>
</dbReference>
<dbReference type="Pfam" id="PF13839">
    <property type="entry name" value="PC-Esterase"/>
    <property type="match status" value="2"/>
</dbReference>
<dbReference type="InterPro" id="IPR005135">
    <property type="entry name" value="Endo/exonuclease/phosphatase"/>
</dbReference>
<comment type="similarity">
    <text evidence="2">Belongs to the PC-esterase family. TBL subfamily.</text>
</comment>
<dbReference type="Pfam" id="PF14111">
    <property type="entry name" value="DUF4283"/>
    <property type="match status" value="1"/>
</dbReference>
<dbReference type="PANTHER" id="PTHR32285">
    <property type="entry name" value="PROTEIN TRICHOME BIREFRINGENCE-LIKE 9-RELATED"/>
    <property type="match status" value="1"/>
</dbReference>
<proteinExistence type="inferred from homology"/>
<evidence type="ECO:0000256" key="7">
    <source>
        <dbReference type="PROSITE-ProRule" id="PRU00047"/>
    </source>
</evidence>
<dbReference type="EnsemblPlants" id="QL04p056296:mrna">
    <property type="protein sequence ID" value="QL04p056296:mrna"/>
    <property type="gene ID" value="QL04p056296"/>
</dbReference>
<dbReference type="InterPro" id="IPR001878">
    <property type="entry name" value="Znf_CCHC"/>
</dbReference>
<dbReference type="PANTHER" id="PTHR32285:SF324">
    <property type="entry name" value="PROTEIN TRICHOME BIREFRINGENCE-LIKE 25"/>
    <property type="match status" value="1"/>
</dbReference>